<reference evidence="1" key="1">
    <citation type="journal article" date="2019" name="Sci. Rep.">
        <title>Draft genome of Tanacetum cinerariifolium, the natural source of mosquito coil.</title>
        <authorList>
            <person name="Yamashiro T."/>
            <person name="Shiraishi A."/>
            <person name="Satake H."/>
            <person name="Nakayama K."/>
        </authorList>
    </citation>
    <scope>NUCLEOTIDE SEQUENCE</scope>
</reference>
<evidence type="ECO:0000313" key="1">
    <source>
        <dbReference type="EMBL" id="GFC82509.1"/>
    </source>
</evidence>
<protein>
    <submittedName>
        <fullName evidence="1">Ribonuclease H-like domain-containing protein</fullName>
    </submittedName>
</protein>
<feature type="non-terminal residue" evidence="1">
    <location>
        <position position="121"/>
    </location>
</feature>
<dbReference type="EMBL" id="BKCJ011084891">
    <property type="protein sequence ID" value="GFC82509.1"/>
    <property type="molecule type" value="Genomic_DNA"/>
</dbReference>
<name>A0A699R4Z3_TANCI</name>
<comment type="caution">
    <text evidence="1">The sequence shown here is derived from an EMBL/GenBank/DDBJ whole genome shotgun (WGS) entry which is preliminary data.</text>
</comment>
<dbReference type="AlphaFoldDB" id="A0A699R4Z3"/>
<dbReference type="PANTHER" id="PTHR11439">
    <property type="entry name" value="GAG-POL-RELATED RETROTRANSPOSON"/>
    <property type="match status" value="1"/>
</dbReference>
<proteinExistence type="predicted"/>
<sequence>MVNCNPSRTPIDTDSKMGPEGVAVQDPTLYRSLVGGLQYLTFTRPDLSYAVQQICLYMHDPREPHFAALKRILRYVRGDNLLSWSSKRQHTISRSSAEAEYRGIANVVAETAWLRNLLREL</sequence>
<organism evidence="1">
    <name type="scientific">Tanacetum cinerariifolium</name>
    <name type="common">Dalmatian daisy</name>
    <name type="synonym">Chrysanthemum cinerariifolium</name>
    <dbReference type="NCBI Taxonomy" id="118510"/>
    <lineage>
        <taxon>Eukaryota</taxon>
        <taxon>Viridiplantae</taxon>
        <taxon>Streptophyta</taxon>
        <taxon>Embryophyta</taxon>
        <taxon>Tracheophyta</taxon>
        <taxon>Spermatophyta</taxon>
        <taxon>Magnoliopsida</taxon>
        <taxon>eudicotyledons</taxon>
        <taxon>Gunneridae</taxon>
        <taxon>Pentapetalae</taxon>
        <taxon>asterids</taxon>
        <taxon>campanulids</taxon>
        <taxon>Asterales</taxon>
        <taxon>Asteraceae</taxon>
        <taxon>Asteroideae</taxon>
        <taxon>Anthemideae</taxon>
        <taxon>Anthemidinae</taxon>
        <taxon>Tanacetum</taxon>
    </lineage>
</organism>
<accession>A0A699R4Z3</accession>
<dbReference type="PANTHER" id="PTHR11439:SF524">
    <property type="entry name" value="RNA-DIRECTED DNA POLYMERASE, PROTEIN KINASE RLK-PELLE-DLSV FAMILY"/>
    <property type="match status" value="1"/>
</dbReference>
<dbReference type="CDD" id="cd09272">
    <property type="entry name" value="RNase_HI_RT_Ty1"/>
    <property type="match status" value="1"/>
</dbReference>
<gene>
    <name evidence="1" type="ORF">Tci_854479</name>
</gene>